<keyword evidence="2" id="KW-1185">Reference proteome</keyword>
<evidence type="ECO:0000313" key="1">
    <source>
        <dbReference type="EMBL" id="TPE43454.1"/>
    </source>
</evidence>
<reference evidence="1 2" key="1">
    <citation type="submission" date="2019-06" db="EMBL/GenBank/DDBJ databases">
        <title>A novel bacterium of genus Pontibacter, isolated from marine sediment.</title>
        <authorList>
            <person name="Huang H."/>
            <person name="Mo K."/>
            <person name="Hu Y."/>
        </authorList>
    </citation>
    <scope>NUCLEOTIDE SEQUENCE [LARGE SCALE GENOMIC DNA]</scope>
    <source>
        <strain evidence="1 2">HB172049</strain>
    </source>
</reference>
<proteinExistence type="predicted"/>
<gene>
    <name evidence="1" type="ORF">FJM65_11875</name>
</gene>
<dbReference type="EMBL" id="VFRQ01000006">
    <property type="protein sequence ID" value="TPE43454.1"/>
    <property type="molecule type" value="Genomic_DNA"/>
</dbReference>
<dbReference type="Gene3D" id="2.60.40.2340">
    <property type="match status" value="1"/>
</dbReference>
<comment type="caution">
    <text evidence="1">The sequence shown here is derived from an EMBL/GenBank/DDBJ whole genome shotgun (WGS) entry which is preliminary data.</text>
</comment>
<dbReference type="Proteomes" id="UP000316727">
    <property type="component" value="Unassembled WGS sequence"/>
</dbReference>
<name>A0A501W5U6_9BACT</name>
<sequence length="310" mass="33861">MRSFRRILSYVFILVGVLAFSGCTEDPFDGIISNERAIMSFSLDQGQMGPAVIDRELSTVTVNVLVDEGTDLTHLAPNILPSYKATITPASGTPVNFAANNNKVTYTVTSESGQTRVWTVELVPFTETLLGTYDITGLVLYGGTGPEYGGGGVLNLTDKPWVWPEEGGPAAELDNVLTFSFTGVTEDGNTYGTITNDAGEDGQYANFLYVGNPQTDVNPFYRKIPKGEGTWERNYVNKTVTFTFADGSTATGSFAGPGTEDLGNNLSKTVADNAFIFTLNGTDDWDNIYSDYDKFVKKPRKFWIEVKKRD</sequence>
<dbReference type="PROSITE" id="PS51257">
    <property type="entry name" value="PROKAR_LIPOPROTEIN"/>
    <property type="match status" value="1"/>
</dbReference>
<evidence type="ECO:0000313" key="2">
    <source>
        <dbReference type="Proteomes" id="UP000316727"/>
    </source>
</evidence>
<dbReference type="AlphaFoldDB" id="A0A501W5U6"/>
<accession>A0A501W5U6</accession>
<dbReference type="OrthoDB" id="646864at2"/>
<protein>
    <recommendedName>
        <fullName evidence="3">DUF5018 domain-containing protein</fullName>
    </recommendedName>
</protein>
<organism evidence="1 2">
    <name type="scientific">Pontibacter mangrovi</name>
    <dbReference type="NCBI Taxonomy" id="2589816"/>
    <lineage>
        <taxon>Bacteria</taxon>
        <taxon>Pseudomonadati</taxon>
        <taxon>Bacteroidota</taxon>
        <taxon>Cytophagia</taxon>
        <taxon>Cytophagales</taxon>
        <taxon>Hymenobacteraceae</taxon>
        <taxon>Pontibacter</taxon>
    </lineage>
</organism>
<dbReference type="RefSeq" id="WP_140621758.1">
    <property type="nucleotide sequence ID" value="NZ_VFRQ01000006.1"/>
</dbReference>
<evidence type="ECO:0008006" key="3">
    <source>
        <dbReference type="Google" id="ProtNLM"/>
    </source>
</evidence>